<sequence>MKNNKKNQPDTTQIAARYFNASDYEGNSQLEQGLAETHEQVGDDYNEGTVDQLKE</sequence>
<gene>
    <name evidence="2" type="ORF">FZD47_05365</name>
</gene>
<feature type="region of interest" description="Disordered" evidence="1">
    <location>
        <begin position="27"/>
        <end position="55"/>
    </location>
</feature>
<dbReference type="Proteomes" id="UP000323732">
    <property type="component" value="Unassembled WGS sequence"/>
</dbReference>
<reference evidence="2 3" key="1">
    <citation type="submission" date="2019-08" db="EMBL/GenBank/DDBJ databases">
        <title>Bacillus genomes from the desert of Cuatro Cienegas, Coahuila.</title>
        <authorList>
            <person name="Olmedo-Alvarez G."/>
        </authorList>
    </citation>
    <scope>NUCLEOTIDE SEQUENCE [LARGE SCALE GENOMIC DNA]</scope>
    <source>
        <strain evidence="2 3">CH37_1T</strain>
    </source>
</reference>
<evidence type="ECO:0000313" key="3">
    <source>
        <dbReference type="Proteomes" id="UP000323732"/>
    </source>
</evidence>
<evidence type="ECO:0000313" key="2">
    <source>
        <dbReference type="EMBL" id="TYS64802.1"/>
    </source>
</evidence>
<accession>A0A5D4SRN6</accession>
<proteinExistence type="predicted"/>
<name>A0A5D4SRN6_9BACI</name>
<organism evidence="2 3">
    <name type="scientific">Bacillus infantis</name>
    <dbReference type="NCBI Taxonomy" id="324767"/>
    <lineage>
        <taxon>Bacteria</taxon>
        <taxon>Bacillati</taxon>
        <taxon>Bacillota</taxon>
        <taxon>Bacilli</taxon>
        <taxon>Bacillales</taxon>
        <taxon>Bacillaceae</taxon>
        <taxon>Bacillus</taxon>
    </lineage>
</organism>
<comment type="caution">
    <text evidence="2">The sequence shown here is derived from an EMBL/GenBank/DDBJ whole genome shotgun (WGS) entry which is preliminary data.</text>
</comment>
<dbReference type="AlphaFoldDB" id="A0A5D4SRN6"/>
<dbReference type="Pfam" id="PF13217">
    <property type="entry name" value="DUF4025"/>
    <property type="match status" value="1"/>
</dbReference>
<dbReference type="EMBL" id="VTES01000002">
    <property type="protein sequence ID" value="TYS64802.1"/>
    <property type="molecule type" value="Genomic_DNA"/>
</dbReference>
<evidence type="ECO:0000256" key="1">
    <source>
        <dbReference type="SAM" id="MobiDB-lite"/>
    </source>
</evidence>
<dbReference type="InterPro" id="IPR025100">
    <property type="entry name" value="DUF4025"/>
</dbReference>
<protein>
    <submittedName>
        <fullName evidence="2">DUF4025 domain-containing protein</fullName>
    </submittedName>
</protein>